<proteinExistence type="predicted"/>
<dbReference type="EMBL" id="DSEE01000570">
    <property type="protein sequence ID" value="HER41121.1"/>
    <property type="molecule type" value="Genomic_DNA"/>
</dbReference>
<evidence type="ECO:0000313" key="2">
    <source>
        <dbReference type="EMBL" id="HER41121.1"/>
    </source>
</evidence>
<gene>
    <name evidence="2" type="ORF">ENO10_07870</name>
</gene>
<dbReference type="Pfam" id="PF14134">
    <property type="entry name" value="DUF4301"/>
    <property type="match status" value="1"/>
</dbReference>
<dbReference type="InterPro" id="IPR025393">
    <property type="entry name" value="DUF4301"/>
</dbReference>
<evidence type="ECO:0000259" key="1">
    <source>
        <dbReference type="Pfam" id="PF14134"/>
    </source>
</evidence>
<protein>
    <submittedName>
        <fullName evidence="2">DUF4301 family protein</fullName>
    </submittedName>
</protein>
<accession>A0A7C2M6P8</accession>
<dbReference type="Proteomes" id="UP000885753">
    <property type="component" value="Unassembled WGS sequence"/>
</dbReference>
<feature type="non-terminal residue" evidence="2">
    <location>
        <position position="145"/>
    </location>
</feature>
<comment type="caution">
    <text evidence="2">The sequence shown here is derived from an EMBL/GenBank/DDBJ whole genome shotgun (WGS) entry which is preliminary data.</text>
</comment>
<dbReference type="AlphaFoldDB" id="A0A7C2M6P8"/>
<name>A0A7C2M6P8_9FLAO</name>
<organism evidence="2">
    <name type="scientific">Salinimicrobium catena</name>
    <dbReference type="NCBI Taxonomy" id="390640"/>
    <lineage>
        <taxon>Bacteria</taxon>
        <taxon>Pseudomonadati</taxon>
        <taxon>Bacteroidota</taxon>
        <taxon>Flavobacteriia</taxon>
        <taxon>Flavobacteriales</taxon>
        <taxon>Flavobacteriaceae</taxon>
        <taxon>Salinimicrobium</taxon>
    </lineage>
</organism>
<sequence length="145" mass="16982">MGFSDKDLVQIEKKGLTPKKVEQQIAIFKRGNVVVNIREAATLRNGILAVSEEEKQELISFYKGQKDKLDLLKFVPASGAATRMFKAFYKFLDEFDPEEENLDDYVERKNDPKLELFFSRMKDLPFYDKVLQILQKKYPDYEELS</sequence>
<feature type="domain" description="DUF4301" evidence="1">
    <location>
        <begin position="5"/>
        <end position="144"/>
    </location>
</feature>
<reference evidence="2" key="1">
    <citation type="journal article" date="2020" name="mSystems">
        <title>Genome- and Community-Level Interaction Insights into Carbon Utilization and Element Cycling Functions of Hydrothermarchaeota in Hydrothermal Sediment.</title>
        <authorList>
            <person name="Zhou Z."/>
            <person name="Liu Y."/>
            <person name="Xu W."/>
            <person name="Pan J."/>
            <person name="Luo Z.H."/>
            <person name="Li M."/>
        </authorList>
    </citation>
    <scope>NUCLEOTIDE SEQUENCE [LARGE SCALE GENOMIC DNA]</scope>
    <source>
        <strain evidence="2">SpSt-1235</strain>
    </source>
</reference>